<feature type="transmembrane region" description="Helical" evidence="8">
    <location>
        <begin position="157"/>
        <end position="179"/>
    </location>
</feature>
<comment type="subcellular location">
    <subcellularLocation>
        <location evidence="1">Cell membrane</location>
        <topology evidence="1">Multi-pass membrane protein</topology>
    </subcellularLocation>
</comment>
<evidence type="ECO:0000256" key="4">
    <source>
        <dbReference type="ARBA" id="ARBA00022475"/>
    </source>
</evidence>
<dbReference type="Gene3D" id="1.20.1530.20">
    <property type="match status" value="1"/>
</dbReference>
<accession>A0A1H6CML8</accession>
<evidence type="ECO:0000256" key="8">
    <source>
        <dbReference type="SAM" id="Phobius"/>
    </source>
</evidence>
<evidence type="ECO:0000256" key="5">
    <source>
        <dbReference type="ARBA" id="ARBA00022692"/>
    </source>
</evidence>
<evidence type="ECO:0000256" key="7">
    <source>
        <dbReference type="ARBA" id="ARBA00023136"/>
    </source>
</evidence>
<protein>
    <submittedName>
        <fullName evidence="9">Uncharacterized protein</fullName>
    </submittedName>
</protein>
<dbReference type="EMBL" id="FNUT01000017">
    <property type="protein sequence ID" value="SEG74244.1"/>
    <property type="molecule type" value="Genomic_DNA"/>
</dbReference>
<keyword evidence="6 8" id="KW-1133">Transmembrane helix</keyword>
<evidence type="ECO:0000313" key="10">
    <source>
        <dbReference type="Proteomes" id="UP000236731"/>
    </source>
</evidence>
<dbReference type="InterPro" id="IPR004776">
    <property type="entry name" value="Mem_transp_PIN-like"/>
</dbReference>
<proteinExistence type="inferred from homology"/>
<evidence type="ECO:0000256" key="2">
    <source>
        <dbReference type="ARBA" id="ARBA00010145"/>
    </source>
</evidence>
<evidence type="ECO:0000256" key="1">
    <source>
        <dbReference type="ARBA" id="ARBA00004651"/>
    </source>
</evidence>
<feature type="transmembrane region" description="Helical" evidence="8">
    <location>
        <begin position="247"/>
        <end position="267"/>
    </location>
</feature>
<keyword evidence="3" id="KW-0813">Transport</keyword>
<comment type="similarity">
    <text evidence="2">Belongs to the auxin efflux carrier (TC 2.A.69) family.</text>
</comment>
<gene>
    <name evidence="9" type="ORF">SAMN05421877_11726</name>
</gene>
<dbReference type="OrthoDB" id="9786183at2"/>
<keyword evidence="10" id="KW-1185">Reference proteome</keyword>
<dbReference type="Proteomes" id="UP000236731">
    <property type="component" value="Unassembled WGS sequence"/>
</dbReference>
<keyword evidence="4" id="KW-1003">Cell membrane</keyword>
<dbReference type="Pfam" id="PF03547">
    <property type="entry name" value="Mem_trans"/>
    <property type="match status" value="1"/>
</dbReference>
<dbReference type="PANTHER" id="PTHR36838:SF1">
    <property type="entry name" value="SLR1864 PROTEIN"/>
    <property type="match status" value="1"/>
</dbReference>
<reference evidence="10" key="1">
    <citation type="submission" date="2016-10" db="EMBL/GenBank/DDBJ databases">
        <authorList>
            <person name="Varghese N."/>
            <person name="Submissions S."/>
        </authorList>
    </citation>
    <scope>NUCLEOTIDE SEQUENCE [LARGE SCALE GENOMIC DNA]</scope>
    <source>
        <strain evidence="10">DSM 22361</strain>
    </source>
</reference>
<dbReference type="GO" id="GO:0005886">
    <property type="term" value="C:plasma membrane"/>
    <property type="evidence" value="ECO:0007669"/>
    <property type="project" value="UniProtKB-SubCell"/>
</dbReference>
<dbReference type="InterPro" id="IPR038770">
    <property type="entry name" value="Na+/solute_symporter_sf"/>
</dbReference>
<dbReference type="RefSeq" id="WP_103907885.1">
    <property type="nucleotide sequence ID" value="NZ_CP049246.1"/>
</dbReference>
<feature type="transmembrane region" description="Helical" evidence="8">
    <location>
        <begin position="57"/>
        <end position="78"/>
    </location>
</feature>
<sequence>MSNFILIIFCLAAGIISRKFNWVAKDGFKALNAWVLYFGLPAISFNFLPKLTWNNSLLFTMLGPLLVLSGSILFFYILERTSKLSKRTSHTLMLIAGLSNTSFVGFPLITAYFGADKLPIGIVSDQTTFFLLSTVGVVIAVKGSLKKNNHVDFGFILKRVFTFPPLIGCLLALIIPRFIDVSSLDDFFHTIGSTVSPVALFSIGLQLNFGIVKSEIPNITYAIIYKLIIGPAIVTAVAYWWGLKGEIIQVSIFEMAMPSLVATSIILNQFKLNSKVGNSVIGLSIPIGLLTTYLWFYVLNSYFL</sequence>
<feature type="transmembrane region" description="Helical" evidence="8">
    <location>
        <begin position="127"/>
        <end position="145"/>
    </location>
</feature>
<organism evidence="9 10">
    <name type="scientific">Sphingobacterium lactis</name>
    <dbReference type="NCBI Taxonomy" id="797291"/>
    <lineage>
        <taxon>Bacteria</taxon>
        <taxon>Pseudomonadati</taxon>
        <taxon>Bacteroidota</taxon>
        <taxon>Sphingobacteriia</taxon>
        <taxon>Sphingobacteriales</taxon>
        <taxon>Sphingobacteriaceae</taxon>
        <taxon>Sphingobacterium</taxon>
    </lineage>
</organism>
<feature type="transmembrane region" description="Helical" evidence="8">
    <location>
        <begin position="223"/>
        <end position="241"/>
    </location>
</feature>
<feature type="transmembrane region" description="Helical" evidence="8">
    <location>
        <begin position="279"/>
        <end position="298"/>
    </location>
</feature>
<feature type="transmembrane region" description="Helical" evidence="8">
    <location>
        <begin position="191"/>
        <end position="211"/>
    </location>
</feature>
<evidence type="ECO:0000313" key="9">
    <source>
        <dbReference type="EMBL" id="SEG74244.1"/>
    </source>
</evidence>
<dbReference type="PANTHER" id="PTHR36838">
    <property type="entry name" value="AUXIN EFFLUX CARRIER FAMILY PROTEIN"/>
    <property type="match status" value="1"/>
</dbReference>
<evidence type="ECO:0000256" key="6">
    <source>
        <dbReference type="ARBA" id="ARBA00022989"/>
    </source>
</evidence>
<dbReference type="AlphaFoldDB" id="A0A1H6CML8"/>
<feature type="transmembrane region" description="Helical" evidence="8">
    <location>
        <begin position="90"/>
        <end position="115"/>
    </location>
</feature>
<keyword evidence="7 8" id="KW-0472">Membrane</keyword>
<name>A0A1H6CML8_9SPHI</name>
<dbReference type="GO" id="GO:0055085">
    <property type="term" value="P:transmembrane transport"/>
    <property type="evidence" value="ECO:0007669"/>
    <property type="project" value="InterPro"/>
</dbReference>
<evidence type="ECO:0000256" key="3">
    <source>
        <dbReference type="ARBA" id="ARBA00022448"/>
    </source>
</evidence>
<keyword evidence="5 8" id="KW-0812">Transmembrane</keyword>